<dbReference type="PROSITE" id="PS51885">
    <property type="entry name" value="NEPRILYSIN"/>
    <property type="match status" value="1"/>
</dbReference>
<reference evidence="13 14" key="1">
    <citation type="submission" date="2015-07" db="EMBL/GenBank/DDBJ databases">
        <title>The genome of Habropoda laboriosa.</title>
        <authorList>
            <person name="Pan H."/>
            <person name="Kapheim K."/>
        </authorList>
    </citation>
    <scope>NUCLEOTIDE SEQUENCE [LARGE SCALE GENOMIC DNA]</scope>
    <source>
        <strain evidence="13">0110345459</strain>
    </source>
</reference>
<dbReference type="Gene3D" id="1.10.1380.10">
    <property type="entry name" value="Neutral endopeptidase , domain2"/>
    <property type="match status" value="1"/>
</dbReference>
<dbReference type="Pfam" id="PF01431">
    <property type="entry name" value="Peptidase_M13"/>
    <property type="match status" value="1"/>
</dbReference>
<dbReference type="Proteomes" id="UP000053825">
    <property type="component" value="Unassembled WGS sequence"/>
</dbReference>
<dbReference type="GO" id="GO:0005886">
    <property type="term" value="C:plasma membrane"/>
    <property type="evidence" value="ECO:0007669"/>
    <property type="project" value="UniProtKB-SubCell"/>
</dbReference>
<evidence type="ECO:0000256" key="6">
    <source>
        <dbReference type="ARBA" id="ARBA00022801"/>
    </source>
</evidence>
<feature type="transmembrane region" description="Helical" evidence="10">
    <location>
        <begin position="26"/>
        <end position="48"/>
    </location>
</feature>
<keyword evidence="5" id="KW-0479">Metal-binding</keyword>
<keyword evidence="6" id="KW-0378">Hydrolase</keyword>
<keyword evidence="10" id="KW-0812">Transmembrane</keyword>
<evidence type="ECO:0000256" key="3">
    <source>
        <dbReference type="ARBA" id="ARBA00007357"/>
    </source>
</evidence>
<comment type="similarity">
    <text evidence="3">Belongs to the peptidase M13 family.</text>
</comment>
<feature type="compositionally biased region" description="Low complexity" evidence="9">
    <location>
        <begin position="98"/>
        <end position="187"/>
    </location>
</feature>
<dbReference type="STRING" id="597456.A0A0L7QVY9"/>
<feature type="region of interest" description="Disordered" evidence="9">
    <location>
        <begin position="98"/>
        <end position="189"/>
    </location>
</feature>
<evidence type="ECO:0000259" key="11">
    <source>
        <dbReference type="Pfam" id="PF01431"/>
    </source>
</evidence>
<dbReference type="AlphaFoldDB" id="A0A0L7QVY9"/>
<dbReference type="InterPro" id="IPR042089">
    <property type="entry name" value="Peptidase_M13_dom_2"/>
</dbReference>
<keyword evidence="8" id="KW-0482">Metalloprotease</keyword>
<dbReference type="EMBL" id="KQ414722">
    <property type="protein sequence ID" value="KOC62721.1"/>
    <property type="molecule type" value="Genomic_DNA"/>
</dbReference>
<comment type="subcellular location">
    <subcellularLocation>
        <location evidence="2">Cell membrane</location>
        <topology evidence="2">Single-pass type II membrane protein</topology>
    </subcellularLocation>
</comment>
<dbReference type="PANTHER" id="PTHR11733">
    <property type="entry name" value="ZINC METALLOPROTEASE FAMILY M13 NEPRILYSIN-RELATED"/>
    <property type="match status" value="1"/>
</dbReference>
<dbReference type="GO" id="GO:0046872">
    <property type="term" value="F:metal ion binding"/>
    <property type="evidence" value="ECO:0007669"/>
    <property type="project" value="UniProtKB-KW"/>
</dbReference>
<keyword evidence="4" id="KW-0645">Protease</keyword>
<dbReference type="GO" id="GO:0004222">
    <property type="term" value="F:metalloendopeptidase activity"/>
    <property type="evidence" value="ECO:0007669"/>
    <property type="project" value="InterPro"/>
</dbReference>
<keyword evidence="14" id="KW-1185">Reference proteome</keyword>
<dbReference type="OrthoDB" id="5808441at2759"/>
<dbReference type="InterPro" id="IPR000718">
    <property type="entry name" value="Peptidase_M13"/>
</dbReference>
<dbReference type="InterPro" id="IPR024079">
    <property type="entry name" value="MetalloPept_cat_dom_sf"/>
</dbReference>
<keyword evidence="10" id="KW-0472">Membrane</keyword>
<keyword evidence="7" id="KW-0862">Zinc</keyword>
<evidence type="ECO:0000256" key="10">
    <source>
        <dbReference type="SAM" id="Phobius"/>
    </source>
</evidence>
<gene>
    <name evidence="13" type="ORF">WH47_04835</name>
</gene>
<evidence type="ECO:0000256" key="1">
    <source>
        <dbReference type="ARBA" id="ARBA00001947"/>
    </source>
</evidence>
<evidence type="ECO:0000256" key="2">
    <source>
        <dbReference type="ARBA" id="ARBA00004401"/>
    </source>
</evidence>
<dbReference type="Gene3D" id="3.40.390.10">
    <property type="entry name" value="Collagenase (Catalytic Domain)"/>
    <property type="match status" value="1"/>
</dbReference>
<accession>A0A0L7QVY9</accession>
<evidence type="ECO:0000259" key="12">
    <source>
        <dbReference type="Pfam" id="PF05649"/>
    </source>
</evidence>
<dbReference type="Pfam" id="PF05649">
    <property type="entry name" value="Peptidase_M13_N"/>
    <property type="match status" value="1"/>
</dbReference>
<dbReference type="SUPFAM" id="SSF55486">
    <property type="entry name" value="Metalloproteases ('zincins'), catalytic domain"/>
    <property type="match status" value="1"/>
</dbReference>
<organism evidence="13 14">
    <name type="scientific">Habropoda laboriosa</name>
    <dbReference type="NCBI Taxonomy" id="597456"/>
    <lineage>
        <taxon>Eukaryota</taxon>
        <taxon>Metazoa</taxon>
        <taxon>Ecdysozoa</taxon>
        <taxon>Arthropoda</taxon>
        <taxon>Hexapoda</taxon>
        <taxon>Insecta</taxon>
        <taxon>Pterygota</taxon>
        <taxon>Neoptera</taxon>
        <taxon>Endopterygota</taxon>
        <taxon>Hymenoptera</taxon>
        <taxon>Apocrita</taxon>
        <taxon>Aculeata</taxon>
        <taxon>Apoidea</taxon>
        <taxon>Anthophila</taxon>
        <taxon>Apidae</taxon>
        <taxon>Habropoda</taxon>
    </lineage>
</organism>
<dbReference type="InterPro" id="IPR008753">
    <property type="entry name" value="Peptidase_M13_N"/>
</dbReference>
<dbReference type="InterPro" id="IPR018497">
    <property type="entry name" value="Peptidase_M13_C"/>
</dbReference>
<dbReference type="PANTHER" id="PTHR11733:SF240">
    <property type="entry name" value="GH14155P-RELATED"/>
    <property type="match status" value="1"/>
</dbReference>
<evidence type="ECO:0000313" key="14">
    <source>
        <dbReference type="Proteomes" id="UP000053825"/>
    </source>
</evidence>
<sequence>MPSRGSYQIARVGEGKAAERDESYKSCIATLLIFLFLIIIFIVAGLLWKKPNTYYPTEEDTYVGTAQHHHHEHEVEHHTKRTTTTTTIKYYLDPTISSVDESNSSSADESTSSSVDVSNSSSADETSSSSVNKSTSSSVDESNSSSADETTSSSVNKSNSSSVDESTSSSADETTSSSVNESNSFSVDKSEKLETTLPFEVSTQEYDVVTITSRNYDYASKFEKLLNAETTTENISTIVTTNNESTIEKQLYDDSTIDSFVESNNTLTSTTEEYEVSSIDQFKIDTTEAPTSTDSNSISEETSFGKYETTTYNNVTENEENVTMESTTESFRNSVTQFTTLSMMKHTTMSEPIITSTNSPNNKQICESGECKNLASKILFYMNHTMTDPCDDFYEYACGGFEANPQTIDRNLEDVAYQRILRQMQLENYEGKSTLFSKYYNSCIQYENVNITERIKLAKKELDRVGKFYTTSSWAKHHTNFTELLAKLLLNNRALLFDVTPDLDEYSPKQFTLKIGPTMNNNPFNANKFNTDDPCYASQFEREKEEVNLNQLYTDYETCKKNTQEYIKSIQEALETFDVFNELNNSYNISQYIKLTYISIDLEIVQKFFANFPSTDKIHETYLMKNYTLVSIEELEKNFPIINWSQLIYNLTKEVIVPKTKAMLLHNALLGLYARNLYHELVLSKHRDIERQCIHVAANLLISEASNLYISSFSKDQLTHMNKTIYSLFGKLKETLKLKIKEVEWPTKEGRNALIAKIDSLKVVVPDISYFTDGKSTYMINKASEVNLSDNYFENTVTLMQMYRKLIYAEFFTNPDYPEQIWTHYATPYQSKGLAIYGLNLVIIPFGVIDWSMNYDEHLFDYITLATLGNVIAHQIAHHFDANGIYYWNGTRDAKNSLLHDNNSTYMNFKEYINNQRSVFDKNLISMTLANKFFVLFLNSFQISQLTLNERLSETMGLRLAYDTLDRLRSPEEVHLPWLELNVEQLFYLTYAQMHCTKTPLTSSYISLYENEQLPSRIRIFVSAFNNRLVGEAWNCPEGSRIMPSYSCSAFPYLQCNETTETAEAMEVTMMRK</sequence>
<feature type="domain" description="Peptidase M13 N-terminal" evidence="12">
    <location>
        <begin position="389"/>
        <end position="658"/>
    </location>
</feature>
<comment type="cofactor">
    <cofactor evidence="1">
        <name>Zn(2+)</name>
        <dbReference type="ChEBI" id="CHEBI:29105"/>
    </cofactor>
</comment>
<dbReference type="GO" id="GO:0016485">
    <property type="term" value="P:protein processing"/>
    <property type="evidence" value="ECO:0007669"/>
    <property type="project" value="TreeGrafter"/>
</dbReference>
<evidence type="ECO:0000256" key="7">
    <source>
        <dbReference type="ARBA" id="ARBA00022833"/>
    </source>
</evidence>
<evidence type="ECO:0000256" key="4">
    <source>
        <dbReference type="ARBA" id="ARBA00022670"/>
    </source>
</evidence>
<evidence type="ECO:0000256" key="5">
    <source>
        <dbReference type="ARBA" id="ARBA00022723"/>
    </source>
</evidence>
<evidence type="ECO:0000256" key="9">
    <source>
        <dbReference type="SAM" id="MobiDB-lite"/>
    </source>
</evidence>
<proteinExistence type="inferred from homology"/>
<evidence type="ECO:0000313" key="13">
    <source>
        <dbReference type="EMBL" id="KOC62721.1"/>
    </source>
</evidence>
<protein>
    <submittedName>
        <fullName evidence="13">Endothelin-converting enzyme-like 1</fullName>
    </submittedName>
</protein>
<name>A0A0L7QVY9_9HYME</name>
<feature type="domain" description="Peptidase M13 C-terminal" evidence="11">
    <location>
        <begin position="839"/>
        <end position="1049"/>
    </location>
</feature>
<evidence type="ECO:0000256" key="8">
    <source>
        <dbReference type="ARBA" id="ARBA00023049"/>
    </source>
</evidence>
<keyword evidence="10" id="KW-1133">Transmembrane helix</keyword>